<dbReference type="SUPFAM" id="SSF57625">
    <property type="entry name" value="Invertebrate chitin-binding proteins"/>
    <property type="match status" value="1"/>
</dbReference>
<dbReference type="PROSITE" id="PS50940">
    <property type="entry name" value="CHIT_BIND_II"/>
    <property type="match status" value="1"/>
</dbReference>
<dbReference type="InterPro" id="IPR002557">
    <property type="entry name" value="Chitin-bd_dom"/>
</dbReference>
<evidence type="ECO:0000313" key="3">
    <source>
        <dbReference type="EMBL" id="CAD7571728.1"/>
    </source>
</evidence>
<dbReference type="Gene3D" id="2.170.140.10">
    <property type="entry name" value="Chitin binding domain"/>
    <property type="match status" value="1"/>
</dbReference>
<organism evidence="3">
    <name type="scientific">Timema californicum</name>
    <name type="common">California timema</name>
    <name type="synonym">Walking stick</name>
    <dbReference type="NCBI Taxonomy" id="61474"/>
    <lineage>
        <taxon>Eukaryota</taxon>
        <taxon>Metazoa</taxon>
        <taxon>Ecdysozoa</taxon>
        <taxon>Arthropoda</taxon>
        <taxon>Hexapoda</taxon>
        <taxon>Insecta</taxon>
        <taxon>Pterygota</taxon>
        <taxon>Neoptera</taxon>
        <taxon>Polyneoptera</taxon>
        <taxon>Phasmatodea</taxon>
        <taxon>Timematodea</taxon>
        <taxon>Timematoidea</taxon>
        <taxon>Timematidae</taxon>
        <taxon>Timema</taxon>
    </lineage>
</organism>
<dbReference type="AlphaFoldDB" id="A0A7R9P6N3"/>
<reference evidence="3" key="1">
    <citation type="submission" date="2020-11" db="EMBL/GenBank/DDBJ databases">
        <authorList>
            <person name="Tran Van P."/>
        </authorList>
    </citation>
    <scope>NUCLEOTIDE SEQUENCE</scope>
</reference>
<dbReference type="InterPro" id="IPR036508">
    <property type="entry name" value="Chitin-bd_dom_sf"/>
</dbReference>
<evidence type="ECO:0000256" key="1">
    <source>
        <dbReference type="SAM" id="MobiDB-lite"/>
    </source>
</evidence>
<feature type="domain" description="Chitin-binding type-2" evidence="2">
    <location>
        <begin position="1"/>
        <end position="36"/>
    </location>
</feature>
<feature type="compositionally biased region" description="Low complexity" evidence="1">
    <location>
        <begin position="46"/>
        <end position="64"/>
    </location>
</feature>
<feature type="region of interest" description="Disordered" evidence="1">
    <location>
        <begin position="46"/>
        <end position="84"/>
    </location>
</feature>
<accession>A0A7R9P6N3</accession>
<dbReference type="GO" id="GO:0008061">
    <property type="term" value="F:chitin binding"/>
    <property type="evidence" value="ECO:0007669"/>
    <property type="project" value="InterPro"/>
</dbReference>
<feature type="compositionally biased region" description="Low complexity" evidence="1">
    <location>
        <begin position="75"/>
        <end position="84"/>
    </location>
</feature>
<evidence type="ECO:0000259" key="2">
    <source>
        <dbReference type="PROSITE" id="PS50940"/>
    </source>
</evidence>
<sequence length="106" mass="11575">MDPNDCYSYYICAEDLSITHQNCPSGFHYSSSYLSCVFGTCPDVPPSSNTTTTTSAPNTGSTNSDTSAPDDGSVTTRSTTTTTQGTVPNMHIFWEYNRSRRLLLIL</sequence>
<protein>
    <submittedName>
        <fullName evidence="3">(California timema) hypothetical protein</fullName>
    </submittedName>
</protein>
<proteinExistence type="predicted"/>
<dbReference type="EMBL" id="OE180668">
    <property type="protein sequence ID" value="CAD7571728.1"/>
    <property type="molecule type" value="Genomic_DNA"/>
</dbReference>
<dbReference type="GO" id="GO:0005576">
    <property type="term" value="C:extracellular region"/>
    <property type="evidence" value="ECO:0007669"/>
    <property type="project" value="InterPro"/>
</dbReference>
<name>A0A7R9P6N3_TIMCA</name>
<gene>
    <name evidence="3" type="ORF">TCMB3V08_LOCUS4392</name>
</gene>